<dbReference type="InterPro" id="IPR036271">
    <property type="entry name" value="Tet_transcr_reg_TetR-rel_C_sf"/>
</dbReference>
<dbReference type="RefSeq" id="WP_041113460.1">
    <property type="nucleotide sequence ID" value="NZ_JARTHD010000018.1"/>
</dbReference>
<dbReference type="PROSITE" id="PS01081">
    <property type="entry name" value="HTH_TETR_1"/>
    <property type="match status" value="1"/>
</dbReference>
<feature type="DNA-binding region" description="H-T-H motif" evidence="2">
    <location>
        <begin position="34"/>
        <end position="53"/>
    </location>
</feature>
<dbReference type="InterPro" id="IPR050109">
    <property type="entry name" value="HTH-type_TetR-like_transc_reg"/>
</dbReference>
<evidence type="ECO:0000259" key="3">
    <source>
        <dbReference type="PROSITE" id="PS50977"/>
    </source>
</evidence>
<organism evidence="4 5">
    <name type="scientific">Bacillus badius</name>
    <dbReference type="NCBI Taxonomy" id="1455"/>
    <lineage>
        <taxon>Bacteria</taxon>
        <taxon>Bacillati</taxon>
        <taxon>Bacillota</taxon>
        <taxon>Bacilli</taxon>
        <taxon>Bacillales</taxon>
        <taxon>Bacillaceae</taxon>
        <taxon>Pseudobacillus</taxon>
    </lineage>
</organism>
<dbReference type="Gene3D" id="1.10.10.60">
    <property type="entry name" value="Homeodomain-like"/>
    <property type="match status" value="1"/>
</dbReference>
<dbReference type="SUPFAM" id="SSF48498">
    <property type="entry name" value="Tetracyclin repressor-like, C-terminal domain"/>
    <property type="match status" value="1"/>
</dbReference>
<dbReference type="PANTHER" id="PTHR30328:SF54">
    <property type="entry name" value="HTH-TYPE TRANSCRIPTIONAL REPRESSOR SCO4008"/>
    <property type="match status" value="1"/>
</dbReference>
<gene>
    <name evidence="4" type="ORF">SD77_3161</name>
</gene>
<sequence>MLYEAFEKQPQAKKEFILQVAIEEFAKNGYEKTSTDVITSRAGISKGLLFHYFKSKKNLYLYLVSYVSERLTEKTLAVIDHIQSNDFFERIKEAVLLKQQALSPYKQEAQFLMDVFLHPPKAVAAEIEELLQQQSAEYGAEFIQNRLYPAELIVEKKLRPGMTKERVIQMTAFVVEQMSAKYQLLQQNKQYDFLEDPGLFMKELGDYLEIVEHGVYE</sequence>
<dbReference type="SUPFAM" id="SSF46689">
    <property type="entry name" value="Homeodomain-like"/>
    <property type="match status" value="1"/>
</dbReference>
<evidence type="ECO:0000313" key="4">
    <source>
        <dbReference type="EMBL" id="KIL79295.1"/>
    </source>
</evidence>
<evidence type="ECO:0000256" key="2">
    <source>
        <dbReference type="PROSITE-ProRule" id="PRU00335"/>
    </source>
</evidence>
<feature type="domain" description="HTH tetR-type" evidence="3">
    <location>
        <begin position="11"/>
        <end position="71"/>
    </location>
</feature>
<dbReference type="Pfam" id="PF00440">
    <property type="entry name" value="TetR_N"/>
    <property type="match status" value="1"/>
</dbReference>
<dbReference type="Gene3D" id="1.10.357.10">
    <property type="entry name" value="Tetracycline Repressor, domain 2"/>
    <property type="match status" value="1"/>
</dbReference>
<dbReference type="PROSITE" id="PS50977">
    <property type="entry name" value="HTH_TETR_2"/>
    <property type="match status" value="1"/>
</dbReference>
<reference evidence="4 5" key="1">
    <citation type="submission" date="2015-01" db="EMBL/GenBank/DDBJ databases">
        <title>Genome Assembly of Bacillus badius MTCC 1458.</title>
        <authorList>
            <person name="Verma A."/>
            <person name="Khatri I."/>
            <person name="Mual P."/>
            <person name="Subramanian S."/>
            <person name="Krishnamurthi S."/>
        </authorList>
    </citation>
    <scope>NUCLEOTIDE SEQUENCE [LARGE SCALE GENOMIC DNA]</scope>
    <source>
        <strain evidence="4 5">MTCC 1458</strain>
    </source>
</reference>
<name>A0ABR5AX46_BACBA</name>
<dbReference type="InterPro" id="IPR009057">
    <property type="entry name" value="Homeodomain-like_sf"/>
</dbReference>
<comment type="caution">
    <text evidence="4">The sequence shown here is derived from an EMBL/GenBank/DDBJ whole genome shotgun (WGS) entry which is preliminary data.</text>
</comment>
<keyword evidence="1 2" id="KW-0238">DNA-binding</keyword>
<evidence type="ECO:0000256" key="1">
    <source>
        <dbReference type="ARBA" id="ARBA00023125"/>
    </source>
</evidence>
<dbReference type="EMBL" id="JXLP01000003">
    <property type="protein sequence ID" value="KIL79295.1"/>
    <property type="molecule type" value="Genomic_DNA"/>
</dbReference>
<dbReference type="Proteomes" id="UP000031982">
    <property type="component" value="Unassembled WGS sequence"/>
</dbReference>
<keyword evidence="5" id="KW-1185">Reference proteome</keyword>
<dbReference type="InterPro" id="IPR001647">
    <property type="entry name" value="HTH_TetR"/>
</dbReference>
<dbReference type="InterPro" id="IPR023772">
    <property type="entry name" value="DNA-bd_HTH_TetR-type_CS"/>
</dbReference>
<protein>
    <submittedName>
        <fullName evidence="4">Transcriptional regulator, TetR family</fullName>
    </submittedName>
</protein>
<accession>A0ABR5AX46</accession>
<proteinExistence type="predicted"/>
<dbReference type="PANTHER" id="PTHR30328">
    <property type="entry name" value="TRANSCRIPTIONAL REPRESSOR"/>
    <property type="match status" value="1"/>
</dbReference>
<evidence type="ECO:0000313" key="5">
    <source>
        <dbReference type="Proteomes" id="UP000031982"/>
    </source>
</evidence>
<dbReference type="PRINTS" id="PR00455">
    <property type="entry name" value="HTHTETR"/>
</dbReference>